<keyword evidence="1" id="KW-0732">Signal</keyword>
<proteinExistence type="predicted"/>
<dbReference type="OrthoDB" id="9779102at2"/>
<reference evidence="4 5" key="1">
    <citation type="submission" date="2016-08" db="EMBL/GenBank/DDBJ databases">
        <title>Novel Firmicute Genomes.</title>
        <authorList>
            <person name="Poppleton D.I."/>
            <person name="Gribaldo S."/>
        </authorList>
    </citation>
    <scope>NUCLEOTIDE SEQUENCE [LARGE SCALE GENOMIC DNA]</scope>
    <source>
        <strain evidence="4 5">RAOx-1</strain>
    </source>
</reference>
<feature type="signal peptide" evidence="1">
    <location>
        <begin position="1"/>
        <end position="19"/>
    </location>
</feature>
<protein>
    <recommendedName>
        <fullName evidence="6">Lipoprotein YerB</fullName>
    </recommendedName>
</protein>
<dbReference type="Gene3D" id="3.50.90.10">
    <property type="entry name" value="YerB-like"/>
    <property type="match status" value="1"/>
</dbReference>
<dbReference type="SUPFAM" id="SSF159774">
    <property type="entry name" value="YerB-like"/>
    <property type="match status" value="1"/>
</dbReference>
<dbReference type="Pfam" id="PF11258">
    <property type="entry name" value="DUF3048"/>
    <property type="match status" value="1"/>
</dbReference>
<dbReference type="EMBL" id="MCHY01000013">
    <property type="protein sequence ID" value="RKD21081.1"/>
    <property type="molecule type" value="Genomic_DNA"/>
</dbReference>
<evidence type="ECO:0000256" key="1">
    <source>
        <dbReference type="SAM" id="SignalP"/>
    </source>
</evidence>
<keyword evidence="5" id="KW-1185">Reference proteome</keyword>
<sequence>MKRRIFLLLLMLSFVFVSACGKSGQDIELELEQEQPIPTEPEPEEVFKYEAPLTGLGTNQKLPNRAVMVMMNNAPEARPQSGLDQADVVYEVLAEGSITRFVGIYHSGQPKIIGPVRSIRPYYIDIGSGYDAIMVHAGGSPDALATMKHKRIAHLDEIYNAGGSFWRESFRKAPHNLYTDLDHIWKGANALGFRKEAAVPYFSFKDSTEEASGVSAEKIDLNYSGGYRVAYEYDEQTQRYKRFTSGKPHTDLTTGDQLAVTNLLVITAKHRILDSEGRRAIDVYGPGVGYLFQHGKAQEITWEHKNGMIRAYINGNEAQMYPGNTWVNIMPSAANQAEAIQFSE</sequence>
<organism evidence="4 5">
    <name type="scientific">Ammoniphilus oxalaticus</name>
    <dbReference type="NCBI Taxonomy" id="66863"/>
    <lineage>
        <taxon>Bacteria</taxon>
        <taxon>Bacillati</taxon>
        <taxon>Bacillota</taxon>
        <taxon>Bacilli</taxon>
        <taxon>Bacillales</taxon>
        <taxon>Paenibacillaceae</taxon>
        <taxon>Aneurinibacillus group</taxon>
        <taxon>Ammoniphilus</taxon>
    </lineage>
</organism>
<feature type="domain" description="DUF3048" evidence="2">
    <location>
        <begin position="53"/>
        <end position="193"/>
    </location>
</feature>
<evidence type="ECO:0000259" key="2">
    <source>
        <dbReference type="Pfam" id="PF11258"/>
    </source>
</evidence>
<dbReference type="RefSeq" id="WP_120191151.1">
    <property type="nucleotide sequence ID" value="NZ_MCHY01000013.1"/>
</dbReference>
<dbReference type="Pfam" id="PF17479">
    <property type="entry name" value="DUF3048_C"/>
    <property type="match status" value="1"/>
</dbReference>
<accession>A0A419SDD1</accession>
<dbReference type="PROSITE" id="PS51257">
    <property type="entry name" value="PROKAR_LIPOPROTEIN"/>
    <property type="match status" value="1"/>
</dbReference>
<feature type="domain" description="DUF3048" evidence="3">
    <location>
        <begin position="219"/>
        <end position="327"/>
    </location>
</feature>
<evidence type="ECO:0000313" key="4">
    <source>
        <dbReference type="EMBL" id="RKD21081.1"/>
    </source>
</evidence>
<evidence type="ECO:0008006" key="6">
    <source>
        <dbReference type="Google" id="ProtNLM"/>
    </source>
</evidence>
<name>A0A419SDD1_9BACL</name>
<comment type="caution">
    <text evidence="4">The sequence shown here is derived from an EMBL/GenBank/DDBJ whole genome shotgun (WGS) entry which is preliminary data.</text>
</comment>
<evidence type="ECO:0000259" key="3">
    <source>
        <dbReference type="Pfam" id="PF17479"/>
    </source>
</evidence>
<dbReference type="InterPro" id="IPR023158">
    <property type="entry name" value="YerB-like_sf"/>
</dbReference>
<dbReference type="Proteomes" id="UP000284219">
    <property type="component" value="Unassembled WGS sequence"/>
</dbReference>
<dbReference type="InterPro" id="IPR035328">
    <property type="entry name" value="DUF3048_C"/>
</dbReference>
<gene>
    <name evidence="4" type="ORF">BEP19_15500</name>
</gene>
<dbReference type="AlphaFoldDB" id="A0A419SDD1"/>
<dbReference type="InterPro" id="IPR021416">
    <property type="entry name" value="DUF3048_N"/>
</dbReference>
<evidence type="ECO:0000313" key="5">
    <source>
        <dbReference type="Proteomes" id="UP000284219"/>
    </source>
</evidence>
<feature type="chain" id="PRO_5038531059" description="Lipoprotein YerB" evidence="1">
    <location>
        <begin position="20"/>
        <end position="344"/>
    </location>
</feature>